<feature type="domain" description="FAD/NAD(P)-binding" evidence="1">
    <location>
        <begin position="9"/>
        <end position="136"/>
    </location>
</feature>
<dbReference type="EMBL" id="LZME01000044">
    <property type="protein sequence ID" value="OBK87181.1"/>
    <property type="molecule type" value="Genomic_DNA"/>
</dbReference>
<dbReference type="GO" id="GO:0016491">
    <property type="term" value="F:oxidoreductase activity"/>
    <property type="evidence" value="ECO:0007669"/>
    <property type="project" value="InterPro"/>
</dbReference>
<sequence>MPQDPAAKKLLILGAGVGGLSVIKEIAEYDSAAAILDEIDITIVDEDFSHFLGFTLPWVMRGWRAADSVPIRPTEAALSRVNRVTGRVSAIDPQRRQATLADDTTLEFDALILATGARNAVDRVPGLADAVINGVAVHYYDYDAAAEAHRALSGFSGGRLMFLVTSPVYRCPVAPYEGAMLAADLLEATGVRAATEITAYTPEAQPMPSAGPYAGVELIAFLQQRGIAFHAEHQVVAVDSARRTVTFDNGTEAGFDLLMFIPPHRPAVTIGDEEWISVDTATMGTRHPGIYAIGDTTSVTTPWGRSLPKAAAFARNGAVSAARSALHYLGVIDGTEELSGQGYCYLDTGAGASSRGAGDFFAEPPQIHLSTPSAELNRQKTDEEHQWRALWETETPVLR</sequence>
<accession>A0AA91F3D7</accession>
<gene>
    <name evidence="2" type="ORF">A5649_18445</name>
</gene>
<proteinExistence type="predicted"/>
<name>A0AA91F3D7_9MYCO</name>
<dbReference type="PANTHER" id="PTHR43755">
    <property type="match status" value="1"/>
</dbReference>
<dbReference type="SUPFAM" id="SSF51905">
    <property type="entry name" value="FAD/NAD(P)-binding domain"/>
    <property type="match status" value="2"/>
</dbReference>
<dbReference type="InterPro" id="IPR036188">
    <property type="entry name" value="FAD/NAD-bd_sf"/>
</dbReference>
<dbReference type="InterPro" id="IPR052541">
    <property type="entry name" value="SQRD"/>
</dbReference>
<protein>
    <submittedName>
        <fullName evidence="2">Dehydrogenase</fullName>
    </submittedName>
</protein>
<evidence type="ECO:0000259" key="1">
    <source>
        <dbReference type="Pfam" id="PF07992"/>
    </source>
</evidence>
<dbReference type="Gene3D" id="3.50.50.60">
    <property type="entry name" value="FAD/NAD(P)-binding domain"/>
    <property type="match status" value="2"/>
</dbReference>
<dbReference type="InterPro" id="IPR023753">
    <property type="entry name" value="FAD/NAD-binding_dom"/>
</dbReference>
<dbReference type="PRINTS" id="PR00368">
    <property type="entry name" value="FADPNR"/>
</dbReference>
<dbReference type="Pfam" id="PF07992">
    <property type="entry name" value="Pyr_redox_2"/>
    <property type="match status" value="1"/>
</dbReference>
<comment type="caution">
    <text evidence="2">The sequence shown here is derived from an EMBL/GenBank/DDBJ whole genome shotgun (WGS) entry which is preliminary data.</text>
</comment>
<organism evidence="2 3">
    <name type="scientific">Mycolicibacter heraklionensis</name>
    <dbReference type="NCBI Taxonomy" id="512402"/>
    <lineage>
        <taxon>Bacteria</taxon>
        <taxon>Bacillati</taxon>
        <taxon>Actinomycetota</taxon>
        <taxon>Actinomycetes</taxon>
        <taxon>Mycobacteriales</taxon>
        <taxon>Mycobacteriaceae</taxon>
        <taxon>Mycolicibacter</taxon>
    </lineage>
</organism>
<dbReference type="AlphaFoldDB" id="A0AA91F3D7"/>
<reference evidence="2 3" key="1">
    <citation type="submission" date="2016-06" db="EMBL/GenBank/DDBJ databases">
        <authorList>
            <person name="Sutton G."/>
            <person name="Brinkac L."/>
            <person name="Sanka R."/>
            <person name="Adams M."/>
            <person name="Lau E."/>
            <person name="Garcia-Basteiro A."/>
            <person name="Lopez-Varela E."/>
            <person name="Palencia S."/>
        </authorList>
    </citation>
    <scope>NUCLEOTIDE SEQUENCE [LARGE SCALE GENOMIC DNA]</scope>
    <source>
        <strain evidence="2 3">1211594.5</strain>
    </source>
</reference>
<evidence type="ECO:0000313" key="3">
    <source>
        <dbReference type="Proteomes" id="UP000093712"/>
    </source>
</evidence>
<dbReference type="PANTHER" id="PTHR43755:SF1">
    <property type="entry name" value="FAD-DEPENDENT PYRIDINE NUCLEOTIDE-DISULPHIDE OXIDOREDUCTASE"/>
    <property type="match status" value="1"/>
</dbReference>
<evidence type="ECO:0000313" key="2">
    <source>
        <dbReference type="EMBL" id="OBK87181.1"/>
    </source>
</evidence>
<dbReference type="RefSeq" id="WP_065039584.1">
    <property type="nucleotide sequence ID" value="NZ_LZME01000044.1"/>
</dbReference>
<dbReference type="Proteomes" id="UP000093712">
    <property type="component" value="Unassembled WGS sequence"/>
</dbReference>